<comment type="caution">
    <text evidence="2">The sequence shown here is derived from an EMBL/GenBank/DDBJ whole genome shotgun (WGS) entry which is preliminary data.</text>
</comment>
<feature type="region of interest" description="Disordered" evidence="1">
    <location>
        <begin position="394"/>
        <end position="438"/>
    </location>
</feature>
<evidence type="ECO:0000313" key="2">
    <source>
        <dbReference type="EMBL" id="KAJ6252932.1"/>
    </source>
</evidence>
<proteinExistence type="predicted"/>
<keyword evidence="3" id="KW-1185">Reference proteome</keyword>
<feature type="region of interest" description="Disordered" evidence="1">
    <location>
        <begin position="1"/>
        <end position="23"/>
    </location>
</feature>
<organism evidence="2 3">
    <name type="scientific">Anaeramoeba flamelloides</name>
    <dbReference type="NCBI Taxonomy" id="1746091"/>
    <lineage>
        <taxon>Eukaryota</taxon>
        <taxon>Metamonada</taxon>
        <taxon>Anaeramoebidae</taxon>
        <taxon>Anaeramoeba</taxon>
    </lineage>
</organism>
<accession>A0ABQ8Z7R0</accession>
<feature type="compositionally biased region" description="Polar residues" evidence="1">
    <location>
        <begin position="426"/>
        <end position="438"/>
    </location>
</feature>
<protein>
    <submittedName>
        <fullName evidence="2">Uncharacterized protein</fullName>
    </submittedName>
</protein>
<dbReference type="EMBL" id="JAOAOG010000036">
    <property type="protein sequence ID" value="KAJ6252932.1"/>
    <property type="molecule type" value="Genomic_DNA"/>
</dbReference>
<feature type="region of interest" description="Disordered" evidence="1">
    <location>
        <begin position="298"/>
        <end position="381"/>
    </location>
</feature>
<evidence type="ECO:0000313" key="3">
    <source>
        <dbReference type="Proteomes" id="UP001150062"/>
    </source>
</evidence>
<reference evidence="2" key="1">
    <citation type="submission" date="2022-08" db="EMBL/GenBank/DDBJ databases">
        <title>Novel sulfate-reducing endosymbionts in the free-living metamonad Anaeramoeba.</title>
        <authorList>
            <person name="Jerlstrom-Hultqvist J."/>
            <person name="Cepicka I."/>
            <person name="Gallot-Lavallee L."/>
            <person name="Salas-Leiva D."/>
            <person name="Curtis B.A."/>
            <person name="Zahonova K."/>
            <person name="Pipaliya S."/>
            <person name="Dacks J."/>
            <person name="Roger A.J."/>
        </authorList>
    </citation>
    <scope>NUCLEOTIDE SEQUENCE</scope>
    <source>
        <strain evidence="2">Schooner1</strain>
    </source>
</reference>
<dbReference type="Proteomes" id="UP001150062">
    <property type="component" value="Unassembled WGS sequence"/>
</dbReference>
<feature type="compositionally biased region" description="Low complexity" evidence="1">
    <location>
        <begin position="396"/>
        <end position="405"/>
    </location>
</feature>
<gene>
    <name evidence="2" type="ORF">M0813_13635</name>
</gene>
<name>A0ABQ8Z7R0_9EUKA</name>
<feature type="compositionally biased region" description="Basic residues" evidence="1">
    <location>
        <begin position="303"/>
        <end position="337"/>
    </location>
</feature>
<sequence>MSLKKNIVEEETSSESSPFREEAEVNKTPLAIYSTRTEVPTFTNKQKHFTNLSTKTNDTNFHFYSDKLRSLNTERYKTPLDDDFQINPKDTKVHSNQLFTETKTATYQNTIQKIQLNSIYPEQDRKECENVKVKFNSNEMPTPALLNNNINITYQQPSSIEYIHDSNTLERETEKDFFSFNASANFDISNQEHQEQIIGILTTSKILVDNNVNDMYQLLEELNFFPKKRITILEATKIINHVNTIFQHPNITQNYQEQFITNIKEMVCDTLRLKYQNKNLENLGDFKNRKRKELDLEVEKGKTNKKTKSKKKQKKEKKEKTTKRKRNKIKKSKRNKKRENDSIKKKKIELKKNKKFRKKMERRDPKPKINYYSLNHPKKTNTQSLFSITRETGYMEENQNQNNFKNQKKRKKKEKEKKGKEIENFANKSSSEDQNSGTNVGIFEDIVNQETFSLTSSSEGENLHKISNRRTKKNKILLNSNI</sequence>
<feature type="compositionally biased region" description="Basic residues" evidence="1">
    <location>
        <begin position="406"/>
        <end position="415"/>
    </location>
</feature>
<evidence type="ECO:0000256" key="1">
    <source>
        <dbReference type="SAM" id="MobiDB-lite"/>
    </source>
</evidence>
<feature type="compositionally biased region" description="Basic residues" evidence="1">
    <location>
        <begin position="344"/>
        <end position="360"/>
    </location>
</feature>